<proteinExistence type="predicted"/>
<evidence type="ECO:0000259" key="10">
    <source>
        <dbReference type="PROSITE" id="PS50112"/>
    </source>
</evidence>
<dbReference type="InterPro" id="IPR036890">
    <property type="entry name" value="HATPase_C_sf"/>
</dbReference>
<evidence type="ECO:0000256" key="2">
    <source>
        <dbReference type="ARBA" id="ARBA00012438"/>
    </source>
</evidence>
<dbReference type="EC" id="2.7.13.3" evidence="2"/>
<protein>
    <recommendedName>
        <fullName evidence="2">histidine kinase</fullName>
        <ecNumber evidence="2">2.7.13.3</ecNumber>
    </recommendedName>
</protein>
<dbReference type="SMART" id="SM00086">
    <property type="entry name" value="PAC"/>
    <property type="match status" value="1"/>
</dbReference>
<dbReference type="InterPro" id="IPR014285">
    <property type="entry name" value="N_fixation_neg-reg_NifL"/>
</dbReference>
<dbReference type="PANTHER" id="PTHR43065:SF10">
    <property type="entry name" value="PEROXIDE STRESS-ACTIVATED HISTIDINE KINASE MAK3"/>
    <property type="match status" value="1"/>
</dbReference>
<evidence type="ECO:0000313" key="13">
    <source>
        <dbReference type="Proteomes" id="UP001620597"/>
    </source>
</evidence>
<keyword evidence="5" id="KW-0547">Nucleotide-binding</keyword>
<evidence type="ECO:0000259" key="9">
    <source>
        <dbReference type="PROSITE" id="PS50109"/>
    </source>
</evidence>
<keyword evidence="8" id="KW-0902">Two-component regulatory system</keyword>
<dbReference type="EMBL" id="JBBKTX010000012">
    <property type="protein sequence ID" value="MFK4752943.1"/>
    <property type="molecule type" value="Genomic_DNA"/>
</dbReference>
<dbReference type="Proteomes" id="UP001620597">
    <property type="component" value="Unassembled WGS sequence"/>
</dbReference>
<keyword evidence="6" id="KW-0418">Kinase</keyword>
<evidence type="ECO:0000256" key="8">
    <source>
        <dbReference type="ARBA" id="ARBA00023012"/>
    </source>
</evidence>
<dbReference type="InterPro" id="IPR001610">
    <property type="entry name" value="PAC"/>
</dbReference>
<dbReference type="Pfam" id="PF02518">
    <property type="entry name" value="HATPase_c"/>
    <property type="match status" value="1"/>
</dbReference>
<keyword evidence="3" id="KW-0597">Phosphoprotein</keyword>
<dbReference type="InterPro" id="IPR013767">
    <property type="entry name" value="PAS_fold"/>
</dbReference>
<dbReference type="NCBIfam" id="TIGR00229">
    <property type="entry name" value="sensory_box"/>
    <property type="match status" value="1"/>
</dbReference>
<dbReference type="Pfam" id="PF13188">
    <property type="entry name" value="PAS_8"/>
    <property type="match status" value="1"/>
</dbReference>
<evidence type="ECO:0000256" key="6">
    <source>
        <dbReference type="ARBA" id="ARBA00022777"/>
    </source>
</evidence>
<keyword evidence="13" id="KW-1185">Reference proteome</keyword>
<comment type="caution">
    <text evidence="12">The sequence shown here is derived from an EMBL/GenBank/DDBJ whole genome shotgun (WGS) entry which is preliminary data.</text>
</comment>
<organism evidence="12 13">
    <name type="scientific">Oceanobacter antarcticus</name>
    <dbReference type="NCBI Taxonomy" id="3133425"/>
    <lineage>
        <taxon>Bacteria</taxon>
        <taxon>Pseudomonadati</taxon>
        <taxon>Pseudomonadota</taxon>
        <taxon>Gammaproteobacteria</taxon>
        <taxon>Oceanospirillales</taxon>
        <taxon>Oceanospirillaceae</taxon>
        <taxon>Oceanobacter</taxon>
    </lineage>
</organism>
<name>A0ABW8NIZ4_9GAMM</name>
<evidence type="ECO:0000256" key="4">
    <source>
        <dbReference type="ARBA" id="ARBA00022679"/>
    </source>
</evidence>
<feature type="domain" description="PAC" evidence="11">
    <location>
        <begin position="108"/>
        <end position="162"/>
    </location>
</feature>
<dbReference type="NCBIfam" id="TIGR02938">
    <property type="entry name" value="nifL_nitrog"/>
    <property type="match status" value="1"/>
</dbReference>
<evidence type="ECO:0000313" key="12">
    <source>
        <dbReference type="EMBL" id="MFK4752943.1"/>
    </source>
</evidence>
<keyword evidence="7" id="KW-0067">ATP-binding</keyword>
<dbReference type="PROSITE" id="PS50109">
    <property type="entry name" value="HIS_KIN"/>
    <property type="match status" value="1"/>
</dbReference>
<evidence type="ECO:0000256" key="1">
    <source>
        <dbReference type="ARBA" id="ARBA00000085"/>
    </source>
</evidence>
<gene>
    <name evidence="12" type="primary">nifL</name>
    <name evidence="12" type="ORF">WG929_11030</name>
</gene>
<evidence type="ECO:0000256" key="7">
    <source>
        <dbReference type="ARBA" id="ARBA00022840"/>
    </source>
</evidence>
<dbReference type="Gene3D" id="3.30.450.20">
    <property type="entry name" value="PAS domain"/>
    <property type="match status" value="2"/>
</dbReference>
<dbReference type="InterPro" id="IPR003594">
    <property type="entry name" value="HATPase_dom"/>
</dbReference>
<evidence type="ECO:0000256" key="3">
    <source>
        <dbReference type="ARBA" id="ARBA00022553"/>
    </source>
</evidence>
<dbReference type="SUPFAM" id="SSF55785">
    <property type="entry name" value="PYP-like sensor domain (PAS domain)"/>
    <property type="match status" value="2"/>
</dbReference>
<feature type="domain" description="Histidine kinase" evidence="9">
    <location>
        <begin position="316"/>
        <end position="530"/>
    </location>
</feature>
<dbReference type="RefSeq" id="WP_416206064.1">
    <property type="nucleotide sequence ID" value="NZ_JBBKTX010000012.1"/>
</dbReference>
<evidence type="ECO:0000256" key="5">
    <source>
        <dbReference type="ARBA" id="ARBA00022741"/>
    </source>
</evidence>
<dbReference type="PROSITE" id="PS50112">
    <property type="entry name" value="PAS"/>
    <property type="match status" value="1"/>
</dbReference>
<dbReference type="SUPFAM" id="SSF55874">
    <property type="entry name" value="ATPase domain of HSP90 chaperone/DNA topoisomerase II/histidine kinase"/>
    <property type="match status" value="1"/>
</dbReference>
<dbReference type="SMART" id="SM00387">
    <property type="entry name" value="HATPase_c"/>
    <property type="match status" value="1"/>
</dbReference>
<dbReference type="InterPro" id="IPR000700">
    <property type="entry name" value="PAS-assoc_C"/>
</dbReference>
<dbReference type="PANTHER" id="PTHR43065">
    <property type="entry name" value="SENSOR HISTIDINE KINASE"/>
    <property type="match status" value="1"/>
</dbReference>
<dbReference type="Pfam" id="PF00989">
    <property type="entry name" value="PAS"/>
    <property type="match status" value="1"/>
</dbReference>
<feature type="domain" description="PAS" evidence="10">
    <location>
        <begin position="37"/>
        <end position="83"/>
    </location>
</feature>
<dbReference type="PROSITE" id="PS50113">
    <property type="entry name" value="PAC"/>
    <property type="match status" value="1"/>
</dbReference>
<dbReference type="PRINTS" id="PR00344">
    <property type="entry name" value="BCTRLSENSOR"/>
</dbReference>
<dbReference type="Gene3D" id="3.30.565.10">
    <property type="entry name" value="Histidine kinase-like ATPase, C-terminal domain"/>
    <property type="match status" value="1"/>
</dbReference>
<comment type="catalytic activity">
    <reaction evidence="1">
        <text>ATP + protein L-histidine = ADP + protein N-phospho-L-histidine.</text>
        <dbReference type="EC" id="2.7.13.3"/>
    </reaction>
</comment>
<dbReference type="CDD" id="cd00130">
    <property type="entry name" value="PAS"/>
    <property type="match status" value="1"/>
</dbReference>
<evidence type="ECO:0000259" key="11">
    <source>
        <dbReference type="PROSITE" id="PS50113"/>
    </source>
</evidence>
<keyword evidence="4" id="KW-0808">Transferase</keyword>
<reference evidence="12 13" key="1">
    <citation type="submission" date="2024-03" db="EMBL/GenBank/DDBJ databases">
        <title>High-quality draft genome sequence of Oceanobacter sp. wDCs-4.</title>
        <authorList>
            <person name="Dong C."/>
        </authorList>
    </citation>
    <scope>NUCLEOTIDE SEQUENCE [LARGE SCALE GENOMIC DNA]</scope>
    <source>
        <strain evidence="13">wDCs-4</strain>
    </source>
</reference>
<dbReference type="InterPro" id="IPR004358">
    <property type="entry name" value="Sig_transdc_His_kin-like_C"/>
</dbReference>
<dbReference type="InterPro" id="IPR005467">
    <property type="entry name" value="His_kinase_dom"/>
</dbReference>
<dbReference type="InterPro" id="IPR035965">
    <property type="entry name" value="PAS-like_dom_sf"/>
</dbReference>
<sequence length="532" mass="59364">MSNVRLSPEQAAAARLEKKGLAEKGISDIHPEGVLLPEEVFFQAVEHSPVAISITDLKANILYVNRAFTQVTGYGEDEVLGHNESILSNHTTPRIVYQALWGRLAQQKSWTGMMLNRRKDKRLYLAELTVAPVINENNDTIYYLGMHRDGSDMHELEQRVMNQKLMMEAVLNSVPASVLVLDEHHRIVSANPSFRALAADLLRDEPLETVVNVIGTKLGSAYHQLLEDRRSFDDKEFSLDYGRSRGRWYSCFGTTIDVKCEEADGFFEQTVRHYVLLMINDITDIRRRQEEVHLNALKALMAEEDLVQGMRETVNGAIHQMQGPVNLLGTAVSMLQRRTGANRDDALLGALEEALAAGNGAMDSMRDAMPAALEESKKPVNINELLRESLALSTERLLAQGITVDWQPALQLPAVIGRERRLRSMFKQLLDNAVDAMSERTVRHRELTIITRGETNGVCCEIIDTGPGIAPALQLKVFEPFFSTKTSGNGCRGMGLPMVHDIVTDHSGTVHIDLSHRTGCRVVVRLPFISSH</sequence>
<accession>A0ABW8NIZ4</accession>
<dbReference type="InterPro" id="IPR000014">
    <property type="entry name" value="PAS"/>
</dbReference>
<dbReference type="SMART" id="SM00091">
    <property type="entry name" value="PAS"/>
    <property type="match status" value="2"/>
</dbReference>